<name>A0A2M9FYY5_9PROT</name>
<evidence type="ECO:0000313" key="2">
    <source>
        <dbReference type="Proteomes" id="UP000229498"/>
    </source>
</evidence>
<dbReference type="NCBIfam" id="TIGR02122">
    <property type="entry name" value="TRAP_TAXI"/>
    <property type="match status" value="1"/>
</dbReference>
<dbReference type="PANTHER" id="PTHR42941:SF1">
    <property type="entry name" value="SLL1037 PROTEIN"/>
    <property type="match status" value="1"/>
</dbReference>
<dbReference type="Gene3D" id="3.40.190.10">
    <property type="entry name" value="Periplasmic binding protein-like II"/>
    <property type="match status" value="2"/>
</dbReference>
<dbReference type="PANTHER" id="PTHR42941">
    <property type="entry name" value="SLL1037 PROTEIN"/>
    <property type="match status" value="1"/>
</dbReference>
<gene>
    <name evidence="1" type="ORF">CVT23_15140</name>
</gene>
<evidence type="ECO:0000313" key="1">
    <source>
        <dbReference type="EMBL" id="PJK28676.1"/>
    </source>
</evidence>
<protein>
    <submittedName>
        <fullName evidence="1">C4-dicarboxylate ABC transporter</fullName>
    </submittedName>
</protein>
<dbReference type="AlphaFoldDB" id="A0A2M9FYY5"/>
<dbReference type="OrthoDB" id="9776669at2"/>
<comment type="caution">
    <text evidence="1">The sequence shown here is derived from an EMBL/GenBank/DDBJ whole genome shotgun (WGS) entry which is preliminary data.</text>
</comment>
<keyword evidence="2" id="KW-1185">Reference proteome</keyword>
<dbReference type="EMBL" id="PHIG01000039">
    <property type="protein sequence ID" value="PJK28676.1"/>
    <property type="molecule type" value="Genomic_DNA"/>
</dbReference>
<dbReference type="InterPro" id="IPR011852">
    <property type="entry name" value="TRAP_TAXI"/>
</dbReference>
<accession>A0A2M9FYY5</accession>
<dbReference type="Proteomes" id="UP000229498">
    <property type="component" value="Unassembled WGS sequence"/>
</dbReference>
<dbReference type="Pfam" id="PF16868">
    <property type="entry name" value="NMT1_3"/>
    <property type="match status" value="1"/>
</dbReference>
<reference evidence="1 2" key="1">
    <citation type="submission" date="2017-11" db="EMBL/GenBank/DDBJ databases">
        <title>Draft genome sequence of Rhizobiales bacterium SY3-13.</title>
        <authorList>
            <person name="Sun C."/>
        </authorList>
    </citation>
    <scope>NUCLEOTIDE SEQUENCE [LARGE SCALE GENOMIC DNA]</scope>
    <source>
        <strain evidence="1 2">SY3-13</strain>
    </source>
</reference>
<organism evidence="1 2">
    <name type="scientific">Minwuia thermotolerans</name>
    <dbReference type="NCBI Taxonomy" id="2056226"/>
    <lineage>
        <taxon>Bacteria</taxon>
        <taxon>Pseudomonadati</taxon>
        <taxon>Pseudomonadota</taxon>
        <taxon>Alphaproteobacteria</taxon>
        <taxon>Minwuiales</taxon>
        <taxon>Minwuiaceae</taxon>
        <taxon>Minwuia</taxon>
    </lineage>
</organism>
<dbReference type="SUPFAM" id="SSF53850">
    <property type="entry name" value="Periplasmic binding protein-like II"/>
    <property type="match status" value="1"/>
</dbReference>
<proteinExistence type="predicted"/>
<sequence>MWPERKSNRSRPAQERAAFRCASGVTRSGWTSAERFRLFPVVRLPRRHLTFLQRASETNNAPQQGKGEDDMSFMRNCAWAVGALAAAGFATSAATADDIKLPGTLVVTAYDVGSSGYSQMVGLGSILKNNYGTNVRVLPGKNDVSRLGPVKAGRAQFTATGSDSVYAQEGVFTFGTRDWGPQPLRIHLLAIGKGAAVGMVTPGDKSIETMDQIKGKRVAWIRGAPALNKAVEAMMACFGVGWDDVEKVEFGGHGPAVDGFINDEVDALNNATFSALNKKIEASPRGIHYPVVPNDPQCWERLNAVVPWYLPTFATVGTGMAEGGQWMANTPYPILVSNPDVEAETSYSIVKAMDTHFDTFKDTAPGAAGWAMENQQFHKLLPYHEGAIKYFKEVGVWPEGQDEIQAGSLKRQDVLRTAWATYVKDAPEDDEAFNKGWMKARADALEAAGMTVIFYEW</sequence>